<comment type="function">
    <text evidence="6">Poorly processive, error-prone DNA polymerase involved in untargeted mutagenesis. Copies undamaged DNA at stalled replication forks, which arise in vivo from mismatched or misaligned primer ends. These misaligned primers can be extended by PolIV. Exhibits no 3'-5' exonuclease (proofreading) activity. May be involved in translesional synthesis, in conjunction with the beta clamp from PolIII.</text>
</comment>
<dbReference type="PANTHER" id="PTHR11076">
    <property type="entry name" value="DNA REPAIR POLYMERASE UMUC / TRANSFERASE FAMILY MEMBER"/>
    <property type="match status" value="1"/>
</dbReference>
<dbReference type="Pfam" id="PF11799">
    <property type="entry name" value="IMS_C"/>
    <property type="match status" value="1"/>
</dbReference>
<dbReference type="PANTHER" id="PTHR11076:SF34">
    <property type="entry name" value="PROTEIN UMUC"/>
    <property type="match status" value="1"/>
</dbReference>
<dbReference type="InterPro" id="IPR001126">
    <property type="entry name" value="UmuC"/>
</dbReference>
<organism evidence="8 9">
    <name type="scientific">Zhihengliuella halotolerans</name>
    <dbReference type="NCBI Taxonomy" id="370736"/>
    <lineage>
        <taxon>Bacteria</taxon>
        <taxon>Bacillati</taxon>
        <taxon>Actinomycetota</taxon>
        <taxon>Actinomycetes</taxon>
        <taxon>Micrococcales</taxon>
        <taxon>Micrococcaceae</taxon>
        <taxon>Zhihengliuella</taxon>
    </lineage>
</organism>
<comment type="caution">
    <text evidence="8">The sequence shown here is derived from an EMBL/GenBank/DDBJ whole genome shotgun (WGS) entry which is preliminary data.</text>
</comment>
<name>A0A4Q8A8V6_9MICC</name>
<comment type="similarity">
    <text evidence="1">Belongs to the DNA polymerase type-Y family.</text>
</comment>
<evidence type="ECO:0000313" key="9">
    <source>
        <dbReference type="Proteomes" id="UP000292685"/>
    </source>
</evidence>
<feature type="domain" description="UmuC" evidence="7">
    <location>
        <begin position="13"/>
        <end position="199"/>
    </location>
</feature>
<dbReference type="Gene3D" id="3.40.1170.60">
    <property type="match status" value="1"/>
</dbReference>
<reference evidence="8 9" key="1">
    <citation type="submission" date="2019-02" db="EMBL/GenBank/DDBJ databases">
        <title>Sequencing the genomes of 1000 actinobacteria strains.</title>
        <authorList>
            <person name="Klenk H.-P."/>
        </authorList>
    </citation>
    <scope>NUCLEOTIDE SEQUENCE [LARGE SCALE GENOMIC DNA]</scope>
    <source>
        <strain evidence="8 9">DSM 17364</strain>
    </source>
</reference>
<evidence type="ECO:0000256" key="3">
    <source>
        <dbReference type="ARBA" id="ARBA00023199"/>
    </source>
</evidence>
<dbReference type="InterPro" id="IPR050116">
    <property type="entry name" value="DNA_polymerase-Y"/>
</dbReference>
<evidence type="ECO:0000256" key="1">
    <source>
        <dbReference type="ARBA" id="ARBA00010945"/>
    </source>
</evidence>
<dbReference type="Pfam" id="PF13438">
    <property type="entry name" value="DUF4113"/>
    <property type="match status" value="1"/>
</dbReference>
<evidence type="ECO:0000313" key="8">
    <source>
        <dbReference type="EMBL" id="RZU60497.1"/>
    </source>
</evidence>
<keyword evidence="9" id="KW-1185">Reference proteome</keyword>
<keyword evidence="2" id="KW-0227">DNA damage</keyword>
<dbReference type="Gene3D" id="3.30.70.270">
    <property type="match status" value="1"/>
</dbReference>
<dbReference type="Gene3D" id="1.10.150.20">
    <property type="entry name" value="5' to 3' exonuclease, C-terminal subdomain"/>
    <property type="match status" value="1"/>
</dbReference>
<keyword evidence="5" id="KW-0742">SOS response</keyword>
<dbReference type="InterPro" id="IPR043502">
    <property type="entry name" value="DNA/RNA_pol_sf"/>
</dbReference>
<dbReference type="GO" id="GO:0005829">
    <property type="term" value="C:cytosol"/>
    <property type="evidence" value="ECO:0007669"/>
    <property type="project" value="TreeGrafter"/>
</dbReference>
<dbReference type="CDD" id="cd01700">
    <property type="entry name" value="PolY_Pol_V_umuC"/>
    <property type="match status" value="1"/>
</dbReference>
<dbReference type="Pfam" id="PF14520">
    <property type="entry name" value="HHH_5"/>
    <property type="match status" value="1"/>
</dbReference>
<proteinExistence type="inferred from homology"/>
<dbReference type="EMBL" id="SHLA01000001">
    <property type="protein sequence ID" value="RZU60497.1"/>
    <property type="molecule type" value="Genomic_DNA"/>
</dbReference>
<dbReference type="OrthoDB" id="9808813at2"/>
<evidence type="ECO:0000259" key="7">
    <source>
        <dbReference type="PROSITE" id="PS50173"/>
    </source>
</evidence>
<dbReference type="InterPro" id="IPR025188">
    <property type="entry name" value="DUF4113"/>
</dbReference>
<dbReference type="GO" id="GO:0042276">
    <property type="term" value="P:error-prone translesion synthesis"/>
    <property type="evidence" value="ECO:0007669"/>
    <property type="project" value="TreeGrafter"/>
</dbReference>
<evidence type="ECO:0000256" key="5">
    <source>
        <dbReference type="ARBA" id="ARBA00023236"/>
    </source>
</evidence>
<dbReference type="Pfam" id="PF00817">
    <property type="entry name" value="IMS"/>
    <property type="match status" value="1"/>
</dbReference>
<gene>
    <name evidence="8" type="ORF">EV380_0027</name>
</gene>
<dbReference type="GO" id="GO:0006281">
    <property type="term" value="P:DNA repair"/>
    <property type="evidence" value="ECO:0007669"/>
    <property type="project" value="UniProtKB-KW"/>
</dbReference>
<keyword evidence="3" id="KW-0741">SOS mutagenesis</keyword>
<dbReference type="RefSeq" id="WP_130448499.1">
    <property type="nucleotide sequence ID" value="NZ_SHLA01000001.1"/>
</dbReference>
<keyword evidence="4" id="KW-0234">DNA repair</keyword>
<evidence type="ECO:0000256" key="6">
    <source>
        <dbReference type="ARBA" id="ARBA00025589"/>
    </source>
</evidence>
<evidence type="ECO:0000256" key="4">
    <source>
        <dbReference type="ARBA" id="ARBA00023204"/>
    </source>
</evidence>
<dbReference type="Proteomes" id="UP000292685">
    <property type="component" value="Unassembled WGS sequence"/>
</dbReference>
<dbReference type="InterPro" id="IPR043128">
    <property type="entry name" value="Rev_trsase/Diguanyl_cyclase"/>
</dbReference>
<sequence>MSLGTEATTGHRFALVDVNNFYVSCERVFDPRLADRPVVVLSNNDGCVVARSAEAKELGIKTGTPWFQLAPEAERMNLVARSSNYELYGDMSARVMEVIGRFGAWQEVYSIDESFLGLPAAAEPAFAATARAVREAVRRLVGVPVCVGVAPSKTLAKFANHIAKHNGHLDGVCSLGSLPAADLERLAARLPVTEVWGVGARTGEKLAGQGIQSVADLAAADPARIRKKFSVNLQRTVLELRGTACIAPIDERADAHQIMFSRSFSTPVDTVAAMADVMTVYAQAAASRLSARGLQTAVVTAFAGTSRFAAGEASNPSVSVPLPEPTDDPIAIVRAAVAGLEARLVPGVRYVRAGVVLSGLTRAGAARQGEFDLFGTPDDDGAPAAGRDAQAAANLGSLLGDVKARFGQASIGLGAGGVQVPADWSMKRQYSSPKYTTEWKDLPVAKA</sequence>
<dbReference type="GO" id="GO:0009432">
    <property type="term" value="P:SOS response"/>
    <property type="evidence" value="ECO:0007669"/>
    <property type="project" value="UniProtKB-KW"/>
</dbReference>
<dbReference type="SUPFAM" id="SSF56672">
    <property type="entry name" value="DNA/RNA polymerases"/>
    <property type="match status" value="1"/>
</dbReference>
<dbReference type="PROSITE" id="PS50173">
    <property type="entry name" value="UMUC"/>
    <property type="match status" value="1"/>
</dbReference>
<dbReference type="GO" id="GO:0003887">
    <property type="term" value="F:DNA-directed DNA polymerase activity"/>
    <property type="evidence" value="ECO:0007669"/>
    <property type="project" value="TreeGrafter"/>
</dbReference>
<evidence type="ECO:0000256" key="2">
    <source>
        <dbReference type="ARBA" id="ARBA00022763"/>
    </source>
</evidence>
<protein>
    <submittedName>
        <fullName evidence="8">DNA polymerase V</fullName>
    </submittedName>
</protein>
<accession>A0A4Q8A8V6</accession>
<dbReference type="GO" id="GO:0003684">
    <property type="term" value="F:damaged DNA binding"/>
    <property type="evidence" value="ECO:0007669"/>
    <property type="project" value="InterPro"/>
</dbReference>
<dbReference type="AlphaFoldDB" id="A0A4Q8A8V6"/>
<dbReference type="InterPro" id="IPR017961">
    <property type="entry name" value="DNA_pol_Y-fam_little_finger"/>
</dbReference>